<evidence type="ECO:0000313" key="2">
    <source>
        <dbReference type="EMBL" id="GIY59734.1"/>
    </source>
</evidence>
<dbReference type="EMBL" id="BPLR01013238">
    <property type="protein sequence ID" value="GIY59734.1"/>
    <property type="molecule type" value="Genomic_DNA"/>
</dbReference>
<gene>
    <name evidence="2" type="ORF">CEXT_47741</name>
</gene>
<accession>A0AAV4UQ92</accession>
<feature type="compositionally biased region" description="Basic and acidic residues" evidence="1">
    <location>
        <begin position="17"/>
        <end position="33"/>
    </location>
</feature>
<feature type="region of interest" description="Disordered" evidence="1">
    <location>
        <begin position="95"/>
        <end position="114"/>
    </location>
</feature>
<feature type="compositionally biased region" description="Basic and acidic residues" evidence="1">
    <location>
        <begin position="102"/>
        <end position="114"/>
    </location>
</feature>
<proteinExistence type="predicted"/>
<evidence type="ECO:0000256" key="1">
    <source>
        <dbReference type="SAM" id="MobiDB-lite"/>
    </source>
</evidence>
<feature type="region of interest" description="Disordered" evidence="1">
    <location>
        <begin position="1"/>
        <end position="61"/>
    </location>
</feature>
<dbReference type="AlphaFoldDB" id="A0AAV4UQ92"/>
<reference evidence="2 3" key="1">
    <citation type="submission" date="2021-06" db="EMBL/GenBank/DDBJ databases">
        <title>Caerostris extrusa draft genome.</title>
        <authorList>
            <person name="Kono N."/>
            <person name="Arakawa K."/>
        </authorList>
    </citation>
    <scope>NUCLEOTIDE SEQUENCE [LARGE SCALE GENOMIC DNA]</scope>
</reference>
<dbReference type="Proteomes" id="UP001054945">
    <property type="component" value="Unassembled WGS sequence"/>
</dbReference>
<keyword evidence="3" id="KW-1185">Reference proteome</keyword>
<sequence>MYTLERTEENSGCAVTRTDDARQPTDTQGDRVHRIFGRTPFAINGRRDRNGGKREKASGNPVSFPIAGAELKSYQRTCVMYNFIDMYTLERTAESSGCAVTRTDDALQPRDTRG</sequence>
<feature type="compositionally biased region" description="Basic and acidic residues" evidence="1">
    <location>
        <begin position="45"/>
        <end position="57"/>
    </location>
</feature>
<organism evidence="2 3">
    <name type="scientific">Caerostris extrusa</name>
    <name type="common">Bark spider</name>
    <name type="synonym">Caerostris bankana</name>
    <dbReference type="NCBI Taxonomy" id="172846"/>
    <lineage>
        <taxon>Eukaryota</taxon>
        <taxon>Metazoa</taxon>
        <taxon>Ecdysozoa</taxon>
        <taxon>Arthropoda</taxon>
        <taxon>Chelicerata</taxon>
        <taxon>Arachnida</taxon>
        <taxon>Araneae</taxon>
        <taxon>Araneomorphae</taxon>
        <taxon>Entelegynae</taxon>
        <taxon>Araneoidea</taxon>
        <taxon>Araneidae</taxon>
        <taxon>Caerostris</taxon>
    </lineage>
</organism>
<name>A0AAV4UQ92_CAEEX</name>
<evidence type="ECO:0000313" key="3">
    <source>
        <dbReference type="Proteomes" id="UP001054945"/>
    </source>
</evidence>
<protein>
    <submittedName>
        <fullName evidence="2">Uncharacterized protein</fullName>
    </submittedName>
</protein>
<comment type="caution">
    <text evidence="2">The sequence shown here is derived from an EMBL/GenBank/DDBJ whole genome shotgun (WGS) entry which is preliminary data.</text>
</comment>